<proteinExistence type="predicted"/>
<sequence>MTGAGKHEKCASAQGAEAYFLISIKTIHPLGAYWLTFQLRQQAPPVTRAVSALSQTLAFYRRTQYNYMQ</sequence>
<name>A0AC61R0H1_9FIRM</name>
<keyword evidence="2" id="KW-1185">Reference proteome</keyword>
<gene>
    <name evidence="1" type="ORF">E5357_06455</name>
</gene>
<reference evidence="1" key="1">
    <citation type="submission" date="2019-04" db="EMBL/GenBank/DDBJ databases">
        <title>Microbes associate with the intestines of laboratory mice.</title>
        <authorList>
            <person name="Navarre W."/>
            <person name="Wong E."/>
            <person name="Huang K."/>
            <person name="Tropini C."/>
            <person name="Ng K."/>
            <person name="Yu B."/>
        </authorList>
    </citation>
    <scope>NUCLEOTIDE SEQUENCE</scope>
    <source>
        <strain evidence="1">NM72_1-8</strain>
    </source>
</reference>
<organism evidence="1 2">
    <name type="scientific">Hominisplanchenecus murintestinalis</name>
    <dbReference type="NCBI Taxonomy" id="2941517"/>
    <lineage>
        <taxon>Bacteria</taxon>
        <taxon>Bacillati</taxon>
        <taxon>Bacillota</taxon>
        <taxon>Clostridia</taxon>
        <taxon>Lachnospirales</taxon>
        <taxon>Lachnospiraceae</taxon>
        <taxon>Hominisplanchenecus</taxon>
    </lineage>
</organism>
<comment type="caution">
    <text evidence="1">The sequence shown here is derived from an EMBL/GenBank/DDBJ whole genome shotgun (WGS) entry which is preliminary data.</text>
</comment>
<protein>
    <submittedName>
        <fullName evidence="1">Uncharacterized protein</fullName>
    </submittedName>
</protein>
<accession>A0AC61R0H1</accession>
<evidence type="ECO:0000313" key="2">
    <source>
        <dbReference type="Proteomes" id="UP000307720"/>
    </source>
</evidence>
<dbReference type="Proteomes" id="UP000307720">
    <property type="component" value="Unassembled WGS sequence"/>
</dbReference>
<dbReference type="EMBL" id="SRZB01000009">
    <property type="protein sequence ID" value="TGX99245.1"/>
    <property type="molecule type" value="Genomic_DNA"/>
</dbReference>
<evidence type="ECO:0000313" key="1">
    <source>
        <dbReference type="EMBL" id="TGX99245.1"/>
    </source>
</evidence>